<organism evidence="3 4">
    <name type="scientific">Streptomyces gottesmaniae</name>
    <dbReference type="NCBI Taxonomy" id="3075518"/>
    <lineage>
        <taxon>Bacteria</taxon>
        <taxon>Bacillati</taxon>
        <taxon>Actinomycetota</taxon>
        <taxon>Actinomycetes</taxon>
        <taxon>Kitasatosporales</taxon>
        <taxon>Streptomycetaceae</taxon>
        <taxon>Streptomyces</taxon>
    </lineage>
</organism>
<proteinExistence type="predicted"/>
<dbReference type="Proteomes" id="UP001180737">
    <property type="component" value="Unassembled WGS sequence"/>
</dbReference>
<dbReference type="InterPro" id="IPR011990">
    <property type="entry name" value="TPR-like_helical_dom_sf"/>
</dbReference>
<dbReference type="InterPro" id="IPR027417">
    <property type="entry name" value="P-loop_NTPase"/>
</dbReference>
<dbReference type="SUPFAM" id="SSF48452">
    <property type="entry name" value="TPR-like"/>
    <property type="match status" value="1"/>
</dbReference>
<keyword evidence="1" id="KW-0802">TPR repeat</keyword>
<dbReference type="Gene3D" id="1.25.40.10">
    <property type="entry name" value="Tetratricopeptide repeat domain"/>
    <property type="match status" value="1"/>
</dbReference>
<dbReference type="PANTHER" id="PTHR47691">
    <property type="entry name" value="REGULATOR-RELATED"/>
    <property type="match status" value="1"/>
</dbReference>
<dbReference type="InterPro" id="IPR019734">
    <property type="entry name" value="TPR_rpt"/>
</dbReference>
<comment type="caution">
    <text evidence="3">The sequence shown here is derived from an EMBL/GenBank/DDBJ whole genome shotgun (WGS) entry which is preliminary data.</text>
</comment>
<feature type="repeat" description="TPR" evidence="1">
    <location>
        <begin position="573"/>
        <end position="606"/>
    </location>
</feature>
<evidence type="ECO:0000256" key="1">
    <source>
        <dbReference type="PROSITE-ProRule" id="PRU00339"/>
    </source>
</evidence>
<sequence>MDRLLPRLALTSDESAPLLISAVTGMGGIGKTALAVEAAHRAWAEGWFPGGFLFVDLRGYDDDPATADQGVVALLDALGVRGTDLPPTTARQYDVYRSLLTERRDPTLLILDNASDPSQYLPLLPGTDHHRVLITSRDRPDALPVRVIDLAALGPDESAALITRALHDADERDDRPAREPEALHELTALCGHLPLALQIAAAMLRRRRHGHRGIASLVEEIRAAGDPTTALDNGSPGTDLYGRSLALRPVLETSYRRLPDDQARLLRLLSLAPDSETTTEAVTVLADGDTTSVLSLLEDLAATHLVAPVGNDQARSSMPRWRLHDLVRAYGTGVVAGDAELQEEGNEARERLLAHYRHWADAADERLRWIPGRQEPERFATRTGALAWLDIERSGLVAAVLWASEERFGPVAVDLAGCLAVYLEWRRHFDDWLIIAQAACQAACRTDDVNRQGIAWNNLGITLREAGRTEEAIEAHTRARDLYRIIENREREGTALMNLGIALRRSGQVKEAVEALTQARDLYEAPGYRHREASALNNLGLALAASGRTDEATAALARARDLYQAIGDRYRESIAWMNLGTVLRGSDQVDEAITAYAESLEIRLEFEDWYGAGLTLENLGHAHKSANAAVWARSHYLQASDAYTRANAPAEAARARSAADETDPPPP</sequence>
<dbReference type="PROSITE" id="PS50005">
    <property type="entry name" value="TPR"/>
    <property type="match status" value="1"/>
</dbReference>
<protein>
    <submittedName>
        <fullName evidence="3">Tetratricopeptide repeat protein</fullName>
    </submittedName>
</protein>
<accession>A0ABU2ZF93</accession>
<dbReference type="Pfam" id="PF13424">
    <property type="entry name" value="TPR_12"/>
    <property type="match status" value="2"/>
</dbReference>
<evidence type="ECO:0000313" key="4">
    <source>
        <dbReference type="Proteomes" id="UP001180737"/>
    </source>
</evidence>
<evidence type="ECO:0000313" key="3">
    <source>
        <dbReference type="EMBL" id="MDT0574082.1"/>
    </source>
</evidence>
<dbReference type="PRINTS" id="PR00364">
    <property type="entry name" value="DISEASERSIST"/>
</dbReference>
<feature type="region of interest" description="Disordered" evidence="2">
    <location>
        <begin position="648"/>
        <end position="667"/>
    </location>
</feature>
<reference evidence="3" key="1">
    <citation type="submission" date="2024-05" db="EMBL/GenBank/DDBJ databases">
        <title>30 novel species of actinomycetes from the DSMZ collection.</title>
        <authorList>
            <person name="Nouioui I."/>
        </authorList>
    </citation>
    <scope>NUCLEOTIDE SEQUENCE</scope>
    <source>
        <strain evidence="3">DSM 3412</strain>
    </source>
</reference>
<dbReference type="PANTHER" id="PTHR47691:SF3">
    <property type="entry name" value="HTH-TYPE TRANSCRIPTIONAL REGULATOR RV0890C-RELATED"/>
    <property type="match status" value="1"/>
</dbReference>
<dbReference type="EMBL" id="JAVRFJ010000065">
    <property type="protein sequence ID" value="MDT0574082.1"/>
    <property type="molecule type" value="Genomic_DNA"/>
</dbReference>
<dbReference type="SMART" id="SM00028">
    <property type="entry name" value="TPR"/>
    <property type="match status" value="4"/>
</dbReference>
<name>A0ABU2ZF93_9ACTN</name>
<dbReference type="Gene3D" id="3.40.50.300">
    <property type="entry name" value="P-loop containing nucleotide triphosphate hydrolases"/>
    <property type="match status" value="1"/>
</dbReference>
<keyword evidence="4" id="KW-1185">Reference proteome</keyword>
<gene>
    <name evidence="3" type="ORF">RM704_42660</name>
</gene>
<evidence type="ECO:0000256" key="2">
    <source>
        <dbReference type="SAM" id="MobiDB-lite"/>
    </source>
</evidence>
<dbReference type="SUPFAM" id="SSF52540">
    <property type="entry name" value="P-loop containing nucleoside triphosphate hydrolases"/>
    <property type="match status" value="1"/>
</dbReference>